<keyword evidence="4" id="KW-1185">Reference proteome</keyword>
<feature type="chain" id="PRO_5040872061" description="VPLPA-CTERM sorting domain-containing protein" evidence="2">
    <location>
        <begin position="22"/>
        <end position="196"/>
    </location>
</feature>
<sequence length="196" mass="19764">MKRLITLVTAAAMGMIATAQAAVFATLDQTADGLQFVFSGTLDIEELTPFATVGGPATGFLVPANSAVGVQGEACDTCVGLYLADAPEGFATDGGFVPSNVFSIDGSQAFGFQIFEGVGGIALGDAYVSGSTLSGDAFFSGVTLAALCISAGTYSWTLLNGDFVSLTVSEVPVPAAALLFGPVLAGLAWRRGKKTA</sequence>
<feature type="transmembrane region" description="Helical" evidence="1">
    <location>
        <begin position="110"/>
        <end position="130"/>
    </location>
</feature>
<evidence type="ECO:0000313" key="4">
    <source>
        <dbReference type="Proteomes" id="UP001142610"/>
    </source>
</evidence>
<evidence type="ECO:0000313" key="3">
    <source>
        <dbReference type="EMBL" id="MCQ8186119.1"/>
    </source>
</evidence>
<evidence type="ECO:0000256" key="2">
    <source>
        <dbReference type="SAM" id="SignalP"/>
    </source>
</evidence>
<organism evidence="3 4">
    <name type="scientific">Parvularcula maris</name>
    <dbReference type="NCBI Taxonomy" id="2965077"/>
    <lineage>
        <taxon>Bacteria</taxon>
        <taxon>Pseudomonadati</taxon>
        <taxon>Pseudomonadota</taxon>
        <taxon>Alphaproteobacteria</taxon>
        <taxon>Parvularculales</taxon>
        <taxon>Parvularculaceae</taxon>
        <taxon>Parvularcula</taxon>
    </lineage>
</organism>
<keyword evidence="1" id="KW-0472">Membrane</keyword>
<keyword evidence="1" id="KW-1133">Transmembrane helix</keyword>
<feature type="signal peptide" evidence="2">
    <location>
        <begin position="1"/>
        <end position="21"/>
    </location>
</feature>
<comment type="caution">
    <text evidence="3">The sequence shown here is derived from an EMBL/GenBank/DDBJ whole genome shotgun (WGS) entry which is preliminary data.</text>
</comment>
<proteinExistence type="predicted"/>
<keyword evidence="1" id="KW-0812">Transmembrane</keyword>
<gene>
    <name evidence="3" type="ORF">NOG11_12045</name>
</gene>
<accession>A0A9X2RIK8</accession>
<keyword evidence="2" id="KW-0732">Signal</keyword>
<dbReference type="Proteomes" id="UP001142610">
    <property type="component" value="Unassembled WGS sequence"/>
</dbReference>
<dbReference type="EMBL" id="JANIBC010000012">
    <property type="protein sequence ID" value="MCQ8186119.1"/>
    <property type="molecule type" value="Genomic_DNA"/>
</dbReference>
<reference evidence="3" key="1">
    <citation type="submission" date="2022-07" db="EMBL/GenBank/DDBJ databases">
        <title>Parvularcula maris sp. nov., an algicidal bacterium isolated from seawater.</title>
        <authorList>
            <person name="Li F."/>
        </authorList>
    </citation>
    <scope>NUCLEOTIDE SEQUENCE</scope>
    <source>
        <strain evidence="3">BGMRC 0090</strain>
    </source>
</reference>
<protein>
    <recommendedName>
        <fullName evidence="5">VPLPA-CTERM sorting domain-containing protein</fullName>
    </recommendedName>
</protein>
<feature type="transmembrane region" description="Helical" evidence="1">
    <location>
        <begin position="171"/>
        <end position="189"/>
    </location>
</feature>
<evidence type="ECO:0000256" key="1">
    <source>
        <dbReference type="SAM" id="Phobius"/>
    </source>
</evidence>
<dbReference type="AlphaFoldDB" id="A0A9X2RIK8"/>
<feature type="transmembrane region" description="Helical" evidence="1">
    <location>
        <begin position="137"/>
        <end position="159"/>
    </location>
</feature>
<dbReference type="RefSeq" id="WP_256620014.1">
    <property type="nucleotide sequence ID" value="NZ_JANIBC010000012.1"/>
</dbReference>
<evidence type="ECO:0008006" key="5">
    <source>
        <dbReference type="Google" id="ProtNLM"/>
    </source>
</evidence>
<name>A0A9X2RIK8_9PROT</name>